<comment type="caution">
    <text evidence="3">The sequence shown here is derived from an EMBL/GenBank/DDBJ whole genome shotgun (WGS) entry which is preliminary data.</text>
</comment>
<sequence length="61" mass="6528">MQKSLLAVVIAALFTFPAIANDDDTPTVVITEDGEVVVIDENGDQDSTNPVLVGRDWDEPA</sequence>
<feature type="chain" id="PRO_5047410624" description="Secreted protein" evidence="2">
    <location>
        <begin position="21"/>
        <end position="61"/>
    </location>
</feature>
<evidence type="ECO:0000313" key="4">
    <source>
        <dbReference type="Proteomes" id="UP001202831"/>
    </source>
</evidence>
<dbReference type="EMBL" id="JAKIKT010000015">
    <property type="protein sequence ID" value="MCL2916455.1"/>
    <property type="molecule type" value="Genomic_DNA"/>
</dbReference>
<dbReference type="Proteomes" id="UP001202831">
    <property type="component" value="Unassembled WGS sequence"/>
</dbReference>
<evidence type="ECO:0000313" key="3">
    <source>
        <dbReference type="EMBL" id="MCL2916455.1"/>
    </source>
</evidence>
<protein>
    <recommendedName>
        <fullName evidence="5">Secreted protein</fullName>
    </recommendedName>
</protein>
<gene>
    <name evidence="3" type="ORF">L2725_22215</name>
</gene>
<organism evidence="3 4">
    <name type="scientific">Shewanella corallii</name>
    <dbReference type="NCBI Taxonomy" id="560080"/>
    <lineage>
        <taxon>Bacteria</taxon>
        <taxon>Pseudomonadati</taxon>
        <taxon>Pseudomonadota</taxon>
        <taxon>Gammaproteobacteria</taxon>
        <taxon>Alteromonadales</taxon>
        <taxon>Shewanellaceae</taxon>
        <taxon>Shewanella</taxon>
    </lineage>
</organism>
<keyword evidence="4" id="KW-1185">Reference proteome</keyword>
<name>A0ABT0NDM8_9GAMM</name>
<dbReference type="RefSeq" id="WP_249250984.1">
    <property type="nucleotide sequence ID" value="NZ_JAKIKT010000015.1"/>
</dbReference>
<feature type="signal peptide" evidence="2">
    <location>
        <begin position="1"/>
        <end position="20"/>
    </location>
</feature>
<evidence type="ECO:0000256" key="1">
    <source>
        <dbReference type="SAM" id="MobiDB-lite"/>
    </source>
</evidence>
<keyword evidence="2" id="KW-0732">Signal</keyword>
<accession>A0ABT0NDM8</accession>
<evidence type="ECO:0000256" key="2">
    <source>
        <dbReference type="SAM" id="SignalP"/>
    </source>
</evidence>
<evidence type="ECO:0008006" key="5">
    <source>
        <dbReference type="Google" id="ProtNLM"/>
    </source>
</evidence>
<reference evidence="3 4" key="1">
    <citation type="submission" date="2022-01" db="EMBL/GenBank/DDBJ databases">
        <title>Whole genome-based taxonomy of the Shewanellaceae.</title>
        <authorList>
            <person name="Martin-Rodriguez A.J."/>
        </authorList>
    </citation>
    <scope>NUCLEOTIDE SEQUENCE [LARGE SCALE GENOMIC DNA]</scope>
    <source>
        <strain evidence="3 4">DSM 21332</strain>
    </source>
</reference>
<proteinExistence type="predicted"/>
<feature type="region of interest" description="Disordered" evidence="1">
    <location>
        <begin position="41"/>
        <end position="61"/>
    </location>
</feature>